<reference evidence="3 4" key="1">
    <citation type="journal article" date="2017" name="Genome Announc.">
        <title>Genome sequence of the saprophytic ascomycete Epicoccum nigrum ICMP 19927 strain isolated from New Zealand.</title>
        <authorList>
            <person name="Fokin M."/>
            <person name="Fleetwood D."/>
            <person name="Weir B.S."/>
            <person name="Villas-Boas S.G."/>
        </authorList>
    </citation>
    <scope>NUCLEOTIDE SEQUENCE [LARGE SCALE GENOMIC DNA]</scope>
    <source>
        <strain evidence="3 4">ICMP 19927</strain>
    </source>
</reference>
<accession>A0A1Y2M4N0</accession>
<evidence type="ECO:0000256" key="2">
    <source>
        <dbReference type="SAM" id="Phobius"/>
    </source>
</evidence>
<keyword evidence="2" id="KW-1133">Transmembrane helix</keyword>
<dbReference type="EMBL" id="KZ107841">
    <property type="protein sequence ID" value="OSS50962.1"/>
    <property type="molecule type" value="Genomic_DNA"/>
</dbReference>
<feature type="compositionally biased region" description="Low complexity" evidence="1">
    <location>
        <begin position="196"/>
        <end position="218"/>
    </location>
</feature>
<organism evidence="3 4">
    <name type="scientific">Epicoccum nigrum</name>
    <name type="common">Soil fungus</name>
    <name type="synonym">Epicoccum purpurascens</name>
    <dbReference type="NCBI Taxonomy" id="105696"/>
    <lineage>
        <taxon>Eukaryota</taxon>
        <taxon>Fungi</taxon>
        <taxon>Dikarya</taxon>
        <taxon>Ascomycota</taxon>
        <taxon>Pezizomycotina</taxon>
        <taxon>Dothideomycetes</taxon>
        <taxon>Pleosporomycetidae</taxon>
        <taxon>Pleosporales</taxon>
        <taxon>Pleosporineae</taxon>
        <taxon>Didymellaceae</taxon>
        <taxon>Epicoccum</taxon>
    </lineage>
</organism>
<evidence type="ECO:0008006" key="5">
    <source>
        <dbReference type="Google" id="ProtNLM"/>
    </source>
</evidence>
<evidence type="ECO:0000256" key="1">
    <source>
        <dbReference type="SAM" id="MobiDB-lite"/>
    </source>
</evidence>
<feature type="region of interest" description="Disordered" evidence="1">
    <location>
        <begin position="292"/>
        <end position="311"/>
    </location>
</feature>
<sequence>MRLSRYTSLAASVALVQAQGSCRFGNGTLLPDTSEWNIYQPCPGDDGPGTICCALNRSQPPWGNFSLGATRDDCLPNGLCQNRITTNEGARVTTFFIDYCTENGQDGSEGKCINVCPFASQELTAKITPCDGTANSTEWCCGADTACCKSRSGVVKLDQVLGQVSSSTSIQSSTATSSASTASGTAIGSTTSQASASASAGSAGTNESNASTSSSSKGLSGGAIAGIVIGAIAGIALIAAALFFARRASQKKRAANMGNVGNVGIMTSQPVAEMPYSPGAQELPPTVKYAHVAEAPGSPPSELHGDVPTHR</sequence>
<proteinExistence type="predicted"/>
<dbReference type="Proteomes" id="UP000193240">
    <property type="component" value="Unassembled WGS sequence"/>
</dbReference>
<evidence type="ECO:0000313" key="4">
    <source>
        <dbReference type="Proteomes" id="UP000193240"/>
    </source>
</evidence>
<keyword evidence="2" id="KW-0472">Membrane</keyword>
<feature type="region of interest" description="Disordered" evidence="1">
    <location>
        <begin position="196"/>
        <end position="219"/>
    </location>
</feature>
<name>A0A1Y2M4N0_EPING</name>
<keyword evidence="4" id="KW-1185">Reference proteome</keyword>
<evidence type="ECO:0000313" key="3">
    <source>
        <dbReference type="EMBL" id="OSS50962.1"/>
    </source>
</evidence>
<feature type="transmembrane region" description="Helical" evidence="2">
    <location>
        <begin position="223"/>
        <end position="245"/>
    </location>
</feature>
<dbReference type="AlphaFoldDB" id="A0A1Y2M4N0"/>
<dbReference type="PANTHER" id="PTHR16861:SF4">
    <property type="entry name" value="SH3 DOMAIN PROTEIN (AFU_ORTHOLOGUE AFUA_1G13610)"/>
    <property type="match status" value="1"/>
</dbReference>
<dbReference type="InParanoid" id="A0A1Y2M4N0"/>
<dbReference type="OMA" id="GTICCAL"/>
<keyword evidence="2" id="KW-0812">Transmembrane</keyword>
<dbReference type="PANTHER" id="PTHR16861">
    <property type="entry name" value="GLYCOPROTEIN 38"/>
    <property type="match status" value="1"/>
</dbReference>
<gene>
    <name evidence="3" type="ORF">B5807_04620</name>
</gene>
<protein>
    <recommendedName>
        <fullName evidence="5">Mid2 domain-containing protein</fullName>
    </recommendedName>
</protein>